<dbReference type="Gene3D" id="3.40.50.300">
    <property type="entry name" value="P-loop containing nucleotide triphosphate hydrolases"/>
    <property type="match status" value="1"/>
</dbReference>
<comment type="caution">
    <text evidence="1">The sequence shown here is derived from an EMBL/GenBank/DDBJ whole genome shotgun (WGS) entry which is preliminary data.</text>
</comment>
<reference evidence="1" key="1">
    <citation type="journal article" date="2014" name="Genome Announc.">
        <title>Draft Genome Sequence of Clostridium straminisolvens Strain JCM 21531T, Isolated from a Cellulose-Degrading Bacterial Community.</title>
        <authorList>
            <person name="Yuki M."/>
            <person name="Oshima K."/>
            <person name="Suda W."/>
            <person name="Sakamoto M."/>
            <person name="Kitamura K."/>
            <person name="Iida T."/>
            <person name="Hattori M."/>
            <person name="Ohkuma M."/>
        </authorList>
    </citation>
    <scope>NUCLEOTIDE SEQUENCE [LARGE SCALE GENOMIC DNA]</scope>
    <source>
        <strain evidence="1">JCM 21531</strain>
    </source>
</reference>
<keyword evidence="2" id="KW-1185">Reference proteome</keyword>
<protein>
    <submittedName>
        <fullName evidence="1">Uncharacterized protein</fullName>
    </submittedName>
</protein>
<sequence>MVVGGYEFPWHDEGKLTELLWLNVSSLASNCLDNNFDVVIDYIVFPEHLKYIEKLKCKYNIVLKYVVLMANEDTIRMRDRKRPRKRLWGTGL</sequence>
<dbReference type="Proteomes" id="UP000019109">
    <property type="component" value="Unassembled WGS sequence"/>
</dbReference>
<organism evidence="1 2">
    <name type="scientific">Acetivibrio straminisolvens JCM 21531</name>
    <dbReference type="NCBI Taxonomy" id="1294263"/>
    <lineage>
        <taxon>Bacteria</taxon>
        <taxon>Bacillati</taxon>
        <taxon>Bacillota</taxon>
        <taxon>Clostridia</taxon>
        <taxon>Eubacteriales</taxon>
        <taxon>Oscillospiraceae</taxon>
        <taxon>Acetivibrio</taxon>
    </lineage>
</organism>
<gene>
    <name evidence="1" type="ORF">JCM21531_3988</name>
</gene>
<evidence type="ECO:0000313" key="2">
    <source>
        <dbReference type="Proteomes" id="UP000019109"/>
    </source>
</evidence>
<name>W4VB20_9FIRM</name>
<accession>W4VB20</accession>
<proteinExistence type="predicted"/>
<dbReference type="EMBL" id="BAVR01000068">
    <property type="protein sequence ID" value="GAE90381.1"/>
    <property type="molecule type" value="Genomic_DNA"/>
</dbReference>
<dbReference type="InterPro" id="IPR027417">
    <property type="entry name" value="P-loop_NTPase"/>
</dbReference>
<evidence type="ECO:0000313" key="1">
    <source>
        <dbReference type="EMBL" id="GAE90381.1"/>
    </source>
</evidence>
<dbReference type="AlphaFoldDB" id="W4VB20"/>